<evidence type="ECO:0000256" key="2">
    <source>
        <dbReference type="SAM" id="MobiDB-lite"/>
    </source>
</evidence>
<evidence type="ECO:0000259" key="3">
    <source>
        <dbReference type="SMART" id="SM00385"/>
    </source>
</evidence>
<evidence type="ECO:0000313" key="4">
    <source>
        <dbReference type="EMBL" id="ODV91874.1"/>
    </source>
</evidence>
<dbReference type="InterPro" id="IPR013763">
    <property type="entry name" value="Cyclin-like_dom"/>
</dbReference>
<dbReference type="PANTHER" id="PTHR10026">
    <property type="entry name" value="CYCLIN"/>
    <property type="match status" value="1"/>
</dbReference>
<dbReference type="InterPro" id="IPR043198">
    <property type="entry name" value="Cyclin/Ssn8"/>
</dbReference>
<dbReference type="Proteomes" id="UP000095023">
    <property type="component" value="Unassembled WGS sequence"/>
</dbReference>
<dbReference type="SUPFAM" id="SSF47954">
    <property type="entry name" value="Cyclin-like"/>
    <property type="match status" value="2"/>
</dbReference>
<sequence>MSNIYIARPYLNDNQLKYIENELHTNISVMPMQFHQTSYGFMTQLAEKLKLPRRTIETSMKLYWRYYIFSTEPVNDQKNYQIVCACLFLASKTEDTVKRSKEIAELATDLLAKQKSLDQSADSFRKAMLQYESSLLQLNSFDFRVAHAGPLVVSLGKHLQLTKDICLNAYIISFEIIRSLVIVQHTPQTIALSALDISQRLMTPSLSDLKSFEPETLCTTSALLDDCRSKILNFYTDNVSNQDLQGLKSKDQVMQVGLSYSNKETWTSSSPSQRDQHPPPTKFPLLKCIAQEPPTNQQQQLRFALETQVTENYQ</sequence>
<dbReference type="GO" id="GO:0006357">
    <property type="term" value="P:regulation of transcription by RNA polymerase II"/>
    <property type="evidence" value="ECO:0007669"/>
    <property type="project" value="InterPro"/>
</dbReference>
<name>A0A1E4TJB8_9ASCO</name>
<dbReference type="CDD" id="cd20547">
    <property type="entry name" value="CYCLIN_ScCTK2-like_rpt1"/>
    <property type="match status" value="1"/>
</dbReference>
<dbReference type="InterPro" id="IPR006671">
    <property type="entry name" value="Cyclin_N"/>
</dbReference>
<evidence type="ECO:0000256" key="1">
    <source>
        <dbReference type="RuleBase" id="RU000383"/>
    </source>
</evidence>
<comment type="similarity">
    <text evidence="1">Belongs to the cyclin family.</text>
</comment>
<keyword evidence="5" id="KW-1185">Reference proteome</keyword>
<dbReference type="GO" id="GO:0016538">
    <property type="term" value="F:cyclin-dependent protein serine/threonine kinase regulator activity"/>
    <property type="evidence" value="ECO:0007669"/>
    <property type="project" value="InterPro"/>
</dbReference>
<reference evidence="5" key="1">
    <citation type="submission" date="2016-02" db="EMBL/GenBank/DDBJ databases">
        <title>Comparative genomics of biotechnologically important yeasts.</title>
        <authorList>
            <consortium name="DOE Joint Genome Institute"/>
            <person name="Riley R."/>
            <person name="Haridas S."/>
            <person name="Wolfe K.H."/>
            <person name="Lopes M.R."/>
            <person name="Hittinger C.T."/>
            <person name="Goker M."/>
            <person name="Salamov A."/>
            <person name="Wisecaver J."/>
            <person name="Long T.M."/>
            <person name="Aerts A.L."/>
            <person name="Barry K."/>
            <person name="Choi C."/>
            <person name="Clum A."/>
            <person name="Coughlan A.Y."/>
            <person name="Deshpande S."/>
            <person name="Douglass A.P."/>
            <person name="Hanson S.J."/>
            <person name="Klenk H.-P."/>
            <person name="Labutti K."/>
            <person name="Lapidus A."/>
            <person name="Lindquist E."/>
            <person name="Lipzen A."/>
            <person name="Meier-Kolthoff J.P."/>
            <person name="Ohm R.A."/>
            <person name="Otillar R.P."/>
            <person name="Pangilinan J."/>
            <person name="Peng Y."/>
            <person name="Rokas A."/>
            <person name="Rosa C.A."/>
            <person name="Scheuner C."/>
            <person name="Sibirny A.A."/>
            <person name="Slot J.C."/>
            <person name="Stielow J.B."/>
            <person name="Sun H."/>
            <person name="Kurtzman C.P."/>
            <person name="Blackwell M."/>
            <person name="Jeffries T.W."/>
            <person name="Grigoriev I.V."/>
        </authorList>
    </citation>
    <scope>NUCLEOTIDE SEQUENCE [LARGE SCALE GENOMIC DNA]</scope>
    <source>
        <strain evidence="5">NRRL Y-17796</strain>
    </source>
</reference>
<proteinExistence type="inferred from homology"/>
<keyword evidence="1" id="KW-0195">Cyclin</keyword>
<feature type="compositionally biased region" description="Polar residues" evidence="2">
    <location>
        <begin position="263"/>
        <end position="273"/>
    </location>
</feature>
<dbReference type="SMART" id="SM00385">
    <property type="entry name" value="CYCLIN"/>
    <property type="match status" value="1"/>
</dbReference>
<feature type="domain" description="Cyclin-like" evidence="3">
    <location>
        <begin position="40"/>
        <end position="133"/>
    </location>
</feature>
<dbReference type="Gene3D" id="1.10.472.10">
    <property type="entry name" value="Cyclin-like"/>
    <property type="match status" value="2"/>
</dbReference>
<protein>
    <recommendedName>
        <fullName evidence="3">Cyclin-like domain-containing protein</fullName>
    </recommendedName>
</protein>
<dbReference type="InterPro" id="IPR036915">
    <property type="entry name" value="Cyclin-like_sf"/>
</dbReference>
<dbReference type="OrthoDB" id="4951845at2759"/>
<feature type="region of interest" description="Disordered" evidence="2">
    <location>
        <begin position="263"/>
        <end position="284"/>
    </location>
</feature>
<accession>A0A1E4TJB8</accession>
<gene>
    <name evidence="4" type="ORF">CANCADRAFT_30177</name>
</gene>
<dbReference type="EMBL" id="KV453841">
    <property type="protein sequence ID" value="ODV91874.1"/>
    <property type="molecule type" value="Genomic_DNA"/>
</dbReference>
<evidence type="ECO:0000313" key="5">
    <source>
        <dbReference type="Proteomes" id="UP000095023"/>
    </source>
</evidence>
<dbReference type="AlphaFoldDB" id="A0A1E4TJB8"/>
<organism evidence="4 5">
    <name type="scientific">Tortispora caseinolytica NRRL Y-17796</name>
    <dbReference type="NCBI Taxonomy" id="767744"/>
    <lineage>
        <taxon>Eukaryota</taxon>
        <taxon>Fungi</taxon>
        <taxon>Dikarya</taxon>
        <taxon>Ascomycota</taxon>
        <taxon>Saccharomycotina</taxon>
        <taxon>Trigonopsidomycetes</taxon>
        <taxon>Trigonopsidales</taxon>
        <taxon>Trigonopsidaceae</taxon>
        <taxon>Tortispora</taxon>
    </lineage>
</organism>
<dbReference type="Pfam" id="PF00134">
    <property type="entry name" value="Cyclin_N"/>
    <property type="match status" value="1"/>
</dbReference>